<reference evidence="1 2" key="1">
    <citation type="submission" date="2016-10" db="EMBL/GenBank/DDBJ databases">
        <title>Draft genome sequence of Coniochaeta ligniaria NRRL30616, a lignocellulolytic fungus for bioabatement of inhibitors in plant biomass hydrolysates.</title>
        <authorList>
            <consortium name="DOE Joint Genome Institute"/>
            <person name="Jimenez D.J."/>
            <person name="Hector R.E."/>
            <person name="Riley R."/>
            <person name="Sun H."/>
            <person name="Grigoriev I.V."/>
            <person name="Van Elsas J.D."/>
            <person name="Nichols N.N."/>
        </authorList>
    </citation>
    <scope>NUCLEOTIDE SEQUENCE [LARGE SCALE GENOMIC DNA]</scope>
    <source>
        <strain evidence="1 2">NRRL 30616</strain>
    </source>
</reference>
<name>A0A1J7JMJ1_9PEZI</name>
<dbReference type="EMBL" id="KV875098">
    <property type="protein sequence ID" value="OIW28930.1"/>
    <property type="molecule type" value="Genomic_DNA"/>
</dbReference>
<sequence>MTLTIITRRHVSARSRFYHIERIGGLLTCRQVTAASGASVEDGQVYLFQSIDETLTEGEEGEGKVYVYVGSFVHGGPTDDIVDSSKTEMGGNLCFFAYFALSTSTSRLCPYTARYARSDVIPPPRLNEGFGRANRRQALAPNIRPHLMPIFRRLRGV</sequence>
<evidence type="ECO:0000313" key="1">
    <source>
        <dbReference type="EMBL" id="OIW28930.1"/>
    </source>
</evidence>
<proteinExistence type="predicted"/>
<organism evidence="1 2">
    <name type="scientific">Coniochaeta ligniaria NRRL 30616</name>
    <dbReference type="NCBI Taxonomy" id="1408157"/>
    <lineage>
        <taxon>Eukaryota</taxon>
        <taxon>Fungi</taxon>
        <taxon>Dikarya</taxon>
        <taxon>Ascomycota</taxon>
        <taxon>Pezizomycotina</taxon>
        <taxon>Sordariomycetes</taxon>
        <taxon>Sordariomycetidae</taxon>
        <taxon>Coniochaetales</taxon>
        <taxon>Coniochaetaceae</taxon>
        <taxon>Coniochaeta</taxon>
    </lineage>
</organism>
<keyword evidence="2" id="KW-1185">Reference proteome</keyword>
<protein>
    <submittedName>
        <fullName evidence="1">Uncharacterized protein</fullName>
    </submittedName>
</protein>
<dbReference type="InParanoid" id="A0A1J7JMJ1"/>
<gene>
    <name evidence="1" type="ORF">CONLIGDRAFT_645080</name>
</gene>
<accession>A0A1J7JMJ1</accession>
<dbReference type="Proteomes" id="UP000182658">
    <property type="component" value="Unassembled WGS sequence"/>
</dbReference>
<evidence type="ECO:0000313" key="2">
    <source>
        <dbReference type="Proteomes" id="UP000182658"/>
    </source>
</evidence>
<dbReference type="AlphaFoldDB" id="A0A1J7JMJ1"/>